<dbReference type="InterPro" id="IPR011712">
    <property type="entry name" value="Sig_transdc_His_kin_sub3_dim/P"/>
</dbReference>
<evidence type="ECO:0000256" key="1">
    <source>
        <dbReference type="ARBA" id="ARBA00000085"/>
    </source>
</evidence>
<dbReference type="InterPro" id="IPR003594">
    <property type="entry name" value="HATPase_dom"/>
</dbReference>
<feature type="domain" description="Histidine kinase/HSP90-like ATPase" evidence="10">
    <location>
        <begin position="317"/>
        <end position="405"/>
    </location>
</feature>
<dbReference type="PANTHER" id="PTHR24421:SF10">
    <property type="entry name" value="NITRATE_NITRITE SENSOR PROTEIN NARQ"/>
    <property type="match status" value="1"/>
</dbReference>
<dbReference type="SUPFAM" id="SSF55874">
    <property type="entry name" value="ATPase domain of HSP90 chaperone/DNA topoisomerase II/histidine kinase"/>
    <property type="match status" value="1"/>
</dbReference>
<dbReference type="Gene3D" id="3.30.565.10">
    <property type="entry name" value="Histidine kinase-like ATPase, C-terminal domain"/>
    <property type="match status" value="1"/>
</dbReference>
<feature type="transmembrane region" description="Helical" evidence="9">
    <location>
        <begin position="66"/>
        <end position="84"/>
    </location>
</feature>
<keyword evidence="13" id="KW-1185">Reference proteome</keyword>
<keyword evidence="4" id="KW-0808">Transferase</keyword>
<evidence type="ECO:0000256" key="2">
    <source>
        <dbReference type="ARBA" id="ARBA00012438"/>
    </source>
</evidence>
<keyword evidence="9" id="KW-0472">Membrane</keyword>
<evidence type="ECO:0000259" key="11">
    <source>
        <dbReference type="Pfam" id="PF07730"/>
    </source>
</evidence>
<feature type="domain" description="Signal transduction histidine kinase subgroup 3 dimerisation and phosphoacceptor" evidence="11">
    <location>
        <begin position="204"/>
        <end position="270"/>
    </location>
</feature>
<dbReference type="RefSeq" id="WP_344835504.1">
    <property type="nucleotide sequence ID" value="NZ_BAAAUV010000022.1"/>
</dbReference>
<protein>
    <recommendedName>
        <fullName evidence="2">histidine kinase</fullName>
        <ecNumber evidence="2">2.7.13.3</ecNumber>
    </recommendedName>
</protein>
<evidence type="ECO:0000256" key="7">
    <source>
        <dbReference type="ARBA" id="ARBA00022840"/>
    </source>
</evidence>
<evidence type="ECO:0000256" key="4">
    <source>
        <dbReference type="ARBA" id="ARBA00022679"/>
    </source>
</evidence>
<keyword evidence="5" id="KW-0547">Nucleotide-binding</keyword>
<evidence type="ECO:0000256" key="3">
    <source>
        <dbReference type="ARBA" id="ARBA00022553"/>
    </source>
</evidence>
<dbReference type="Pfam" id="PF02518">
    <property type="entry name" value="HATPase_c"/>
    <property type="match status" value="1"/>
</dbReference>
<keyword evidence="6" id="KW-0418">Kinase</keyword>
<feature type="transmembrane region" description="Helical" evidence="9">
    <location>
        <begin position="31"/>
        <end position="54"/>
    </location>
</feature>
<evidence type="ECO:0000256" key="6">
    <source>
        <dbReference type="ARBA" id="ARBA00022777"/>
    </source>
</evidence>
<keyword evidence="8" id="KW-0902">Two-component regulatory system</keyword>
<comment type="caution">
    <text evidence="12">The sequence shown here is derived from an EMBL/GenBank/DDBJ whole genome shotgun (WGS) entry which is preliminary data.</text>
</comment>
<keyword evidence="9" id="KW-1133">Transmembrane helix</keyword>
<dbReference type="EC" id="2.7.13.3" evidence="2"/>
<evidence type="ECO:0000256" key="5">
    <source>
        <dbReference type="ARBA" id="ARBA00022741"/>
    </source>
</evidence>
<evidence type="ECO:0000313" key="13">
    <source>
        <dbReference type="Proteomes" id="UP001501237"/>
    </source>
</evidence>
<evidence type="ECO:0000256" key="8">
    <source>
        <dbReference type="ARBA" id="ARBA00023012"/>
    </source>
</evidence>
<reference evidence="13" key="1">
    <citation type="journal article" date="2019" name="Int. J. Syst. Evol. Microbiol.">
        <title>The Global Catalogue of Microorganisms (GCM) 10K type strain sequencing project: providing services to taxonomists for standard genome sequencing and annotation.</title>
        <authorList>
            <consortium name="The Broad Institute Genomics Platform"/>
            <consortium name="The Broad Institute Genome Sequencing Center for Infectious Disease"/>
            <person name="Wu L."/>
            <person name="Ma J."/>
        </authorList>
    </citation>
    <scope>NUCLEOTIDE SEQUENCE [LARGE SCALE GENOMIC DNA]</scope>
    <source>
        <strain evidence="13">JCM 9377</strain>
    </source>
</reference>
<keyword evidence="9" id="KW-0812">Transmembrane</keyword>
<evidence type="ECO:0000259" key="10">
    <source>
        <dbReference type="Pfam" id="PF02518"/>
    </source>
</evidence>
<dbReference type="Pfam" id="PF07730">
    <property type="entry name" value="HisKA_3"/>
    <property type="match status" value="1"/>
</dbReference>
<dbReference type="Gene3D" id="1.20.5.1930">
    <property type="match status" value="1"/>
</dbReference>
<keyword evidence="7" id="KW-0067">ATP-binding</keyword>
<dbReference type="InterPro" id="IPR050482">
    <property type="entry name" value="Sensor_HK_TwoCompSys"/>
</dbReference>
<dbReference type="CDD" id="cd16917">
    <property type="entry name" value="HATPase_UhpB-NarQ-NarX-like"/>
    <property type="match status" value="1"/>
</dbReference>
<accession>A0ABP6QIE8</accession>
<evidence type="ECO:0000313" key="12">
    <source>
        <dbReference type="EMBL" id="GAA3231534.1"/>
    </source>
</evidence>
<keyword evidence="3" id="KW-0597">Phosphoprotein</keyword>
<feature type="transmembrane region" description="Helical" evidence="9">
    <location>
        <begin position="114"/>
        <end position="131"/>
    </location>
</feature>
<sequence length="408" mass="43121">MSDPSLFVRVRTALRGALFSGAPEAPRPGRALFGVPVQQAADLLLAFLLMLMAANNTAPHSQEARPIGTGLVVLAIAATGPLALRRLWPLVAWRAALAGWLLLVLSEPDHRPEAAWGPGLAMMLILYTVAVRCEPETVLGVWLVTVVATPVLAGGLVVILLVVAFGVTSLFGYNVRARRSVQSLLAVEEARSAEEKAKRSVLEERTRIARELHDVVAHHMSVIAIQAEAAPYLAPDLPEPITGAFAEIRSTALDALAETRRMLGVLRQEEDGGETAPQPDLARLDDLVASARSAGLSVEVSVLGLARPLPPGLGLNAYRIIQEALSNAMRHAPGAAVLVSLDYRPDLLELAVLNGRPPGDRVPFPPGGGHGMVGMRERASMLGGELSAGPTDEGGFAVRARLPLGRAA</sequence>
<gene>
    <name evidence="12" type="ORF">GCM10010468_62650</name>
</gene>
<proteinExistence type="predicted"/>
<dbReference type="Proteomes" id="UP001501237">
    <property type="component" value="Unassembled WGS sequence"/>
</dbReference>
<comment type="catalytic activity">
    <reaction evidence="1">
        <text>ATP + protein L-histidine = ADP + protein N-phospho-L-histidine.</text>
        <dbReference type="EC" id="2.7.13.3"/>
    </reaction>
</comment>
<dbReference type="EMBL" id="BAAAUV010000022">
    <property type="protein sequence ID" value="GAA3231534.1"/>
    <property type="molecule type" value="Genomic_DNA"/>
</dbReference>
<dbReference type="InterPro" id="IPR036890">
    <property type="entry name" value="HATPase_C_sf"/>
</dbReference>
<organism evidence="12 13">
    <name type="scientific">Actinocorallia longicatena</name>
    <dbReference type="NCBI Taxonomy" id="111803"/>
    <lineage>
        <taxon>Bacteria</taxon>
        <taxon>Bacillati</taxon>
        <taxon>Actinomycetota</taxon>
        <taxon>Actinomycetes</taxon>
        <taxon>Streptosporangiales</taxon>
        <taxon>Thermomonosporaceae</taxon>
        <taxon>Actinocorallia</taxon>
    </lineage>
</organism>
<evidence type="ECO:0000256" key="9">
    <source>
        <dbReference type="SAM" id="Phobius"/>
    </source>
</evidence>
<feature type="transmembrane region" description="Helical" evidence="9">
    <location>
        <begin position="151"/>
        <end position="173"/>
    </location>
</feature>
<dbReference type="PANTHER" id="PTHR24421">
    <property type="entry name" value="NITRATE/NITRITE SENSOR PROTEIN NARX-RELATED"/>
    <property type="match status" value="1"/>
</dbReference>
<name>A0ABP6QIE8_9ACTN</name>